<proteinExistence type="predicted"/>
<evidence type="ECO:0000259" key="1">
    <source>
        <dbReference type="Pfam" id="PF10551"/>
    </source>
</evidence>
<dbReference type="AlphaFoldDB" id="A0AAP0BFV6"/>
<feature type="domain" description="MULE transposase" evidence="1">
    <location>
        <begin position="47"/>
        <end position="140"/>
    </location>
</feature>
<gene>
    <name evidence="2" type="primary">FRS5</name>
    <name evidence="2" type="ORF">KSP39_PZI011223</name>
</gene>
<dbReference type="PANTHER" id="PTHR47718">
    <property type="entry name" value="OS01G0519700 PROTEIN"/>
    <property type="match status" value="1"/>
</dbReference>
<dbReference type="Proteomes" id="UP001418222">
    <property type="component" value="Unassembled WGS sequence"/>
</dbReference>
<dbReference type="Pfam" id="PF10551">
    <property type="entry name" value="MULE"/>
    <property type="match status" value="1"/>
</dbReference>
<name>A0AAP0BFV6_9ASPA</name>
<organism evidence="2 3">
    <name type="scientific">Platanthera zijinensis</name>
    <dbReference type="NCBI Taxonomy" id="2320716"/>
    <lineage>
        <taxon>Eukaryota</taxon>
        <taxon>Viridiplantae</taxon>
        <taxon>Streptophyta</taxon>
        <taxon>Embryophyta</taxon>
        <taxon>Tracheophyta</taxon>
        <taxon>Spermatophyta</taxon>
        <taxon>Magnoliopsida</taxon>
        <taxon>Liliopsida</taxon>
        <taxon>Asparagales</taxon>
        <taxon>Orchidaceae</taxon>
        <taxon>Orchidoideae</taxon>
        <taxon>Orchideae</taxon>
        <taxon>Orchidinae</taxon>
        <taxon>Platanthera</taxon>
    </lineage>
</organism>
<dbReference type="InterPro" id="IPR018289">
    <property type="entry name" value="MULE_transposase_dom"/>
</dbReference>
<evidence type="ECO:0000313" key="3">
    <source>
        <dbReference type="Proteomes" id="UP001418222"/>
    </source>
</evidence>
<protein>
    <submittedName>
        <fullName evidence="2">Protein FAR1-RELATED SEQUENCE 5</fullName>
    </submittedName>
</protein>
<sequence length="200" mass="24097">MYTFFHKQKDLDPDFYFAIQIDNNGILQSVFWADKRSRNDYFTFGDVIVFDVTYKTNKFMMPFASFTGVNHHRQSILFGCALLSDETEESFVWLFNEWLKCMLGTVYNVIITDMDAAMYKAIQIVFPNTRHRFCSWHIGKHLVEHVHNFRDNDNEFKKDYYTWFNSISVNSCEHNWCELVSKHKINDNTWLAKMWHKRMH</sequence>
<keyword evidence="3" id="KW-1185">Reference proteome</keyword>
<reference evidence="2 3" key="1">
    <citation type="journal article" date="2022" name="Nat. Plants">
        <title>Genomes of leafy and leafless Platanthera orchids illuminate the evolution of mycoheterotrophy.</title>
        <authorList>
            <person name="Li M.H."/>
            <person name="Liu K.W."/>
            <person name="Li Z."/>
            <person name="Lu H.C."/>
            <person name="Ye Q.L."/>
            <person name="Zhang D."/>
            <person name="Wang J.Y."/>
            <person name="Li Y.F."/>
            <person name="Zhong Z.M."/>
            <person name="Liu X."/>
            <person name="Yu X."/>
            <person name="Liu D.K."/>
            <person name="Tu X.D."/>
            <person name="Liu B."/>
            <person name="Hao Y."/>
            <person name="Liao X.Y."/>
            <person name="Jiang Y.T."/>
            <person name="Sun W.H."/>
            <person name="Chen J."/>
            <person name="Chen Y.Q."/>
            <person name="Ai Y."/>
            <person name="Zhai J.W."/>
            <person name="Wu S.S."/>
            <person name="Zhou Z."/>
            <person name="Hsiao Y.Y."/>
            <person name="Wu W.L."/>
            <person name="Chen Y.Y."/>
            <person name="Lin Y.F."/>
            <person name="Hsu J.L."/>
            <person name="Li C.Y."/>
            <person name="Wang Z.W."/>
            <person name="Zhao X."/>
            <person name="Zhong W.Y."/>
            <person name="Ma X.K."/>
            <person name="Ma L."/>
            <person name="Huang J."/>
            <person name="Chen G.Z."/>
            <person name="Huang M.Z."/>
            <person name="Huang L."/>
            <person name="Peng D.H."/>
            <person name="Luo Y.B."/>
            <person name="Zou S.Q."/>
            <person name="Chen S.P."/>
            <person name="Lan S."/>
            <person name="Tsai W.C."/>
            <person name="Van de Peer Y."/>
            <person name="Liu Z.J."/>
        </authorList>
    </citation>
    <scope>NUCLEOTIDE SEQUENCE [LARGE SCALE GENOMIC DNA]</scope>
    <source>
        <strain evidence="2">Lor287</strain>
    </source>
</reference>
<dbReference type="EMBL" id="JBBWWQ010000009">
    <property type="protein sequence ID" value="KAK8938415.1"/>
    <property type="molecule type" value="Genomic_DNA"/>
</dbReference>
<evidence type="ECO:0000313" key="2">
    <source>
        <dbReference type="EMBL" id="KAK8938415.1"/>
    </source>
</evidence>
<comment type="caution">
    <text evidence="2">The sequence shown here is derived from an EMBL/GenBank/DDBJ whole genome shotgun (WGS) entry which is preliminary data.</text>
</comment>
<accession>A0AAP0BFV6</accession>